<keyword evidence="1" id="KW-0479">Metal-binding</keyword>
<dbReference type="CDD" id="cd20289">
    <property type="entry name" value="cupin_ADO"/>
    <property type="match status" value="1"/>
</dbReference>
<keyword evidence="2" id="KW-0560">Oxidoreductase</keyword>
<dbReference type="GO" id="GO:0016702">
    <property type="term" value="F:oxidoreductase activity, acting on single donors with incorporation of molecular oxygen, incorporation of two atoms of oxygen"/>
    <property type="evidence" value="ECO:0007669"/>
    <property type="project" value="InterPro"/>
</dbReference>
<proteinExistence type="predicted"/>
<evidence type="ECO:0000313" key="5">
    <source>
        <dbReference type="WBParaSite" id="PSU_v2.g7935.t1"/>
    </source>
</evidence>
<dbReference type="InterPro" id="IPR011051">
    <property type="entry name" value="RmlC_Cupin_sf"/>
</dbReference>
<dbReference type="InterPro" id="IPR014710">
    <property type="entry name" value="RmlC-like_jellyroll"/>
</dbReference>
<dbReference type="SUPFAM" id="SSF51182">
    <property type="entry name" value="RmlC-like cupins"/>
    <property type="match status" value="1"/>
</dbReference>
<organism evidence="4 5">
    <name type="scientific">Panagrolaimus superbus</name>
    <dbReference type="NCBI Taxonomy" id="310955"/>
    <lineage>
        <taxon>Eukaryota</taxon>
        <taxon>Metazoa</taxon>
        <taxon>Ecdysozoa</taxon>
        <taxon>Nematoda</taxon>
        <taxon>Chromadorea</taxon>
        <taxon>Rhabditida</taxon>
        <taxon>Tylenchina</taxon>
        <taxon>Panagrolaimomorpha</taxon>
        <taxon>Panagrolaimoidea</taxon>
        <taxon>Panagrolaimidae</taxon>
        <taxon>Panagrolaimus</taxon>
    </lineage>
</organism>
<keyword evidence="3" id="KW-0408">Iron</keyword>
<dbReference type="Proteomes" id="UP000887577">
    <property type="component" value="Unplaced"/>
</dbReference>
<evidence type="ECO:0000256" key="3">
    <source>
        <dbReference type="ARBA" id="ARBA00023004"/>
    </source>
</evidence>
<dbReference type="AlphaFoldDB" id="A0A914ZCF7"/>
<dbReference type="PANTHER" id="PTHR22966:SF61">
    <property type="entry name" value="2-AMINOETHANETHIOL DIOXYGENASE"/>
    <property type="match status" value="1"/>
</dbReference>
<dbReference type="PANTHER" id="PTHR22966">
    <property type="entry name" value="2-AMINOETHANETHIOL DIOXYGENASE"/>
    <property type="match status" value="1"/>
</dbReference>
<sequence length="233" mass="26463">MFESGAEMRPIISILRRISQISDQFHFDGKENFRKEITTLLSQINCKTLEIQLPSTMPPLPVQVLCGNVYRNWSKFDSGIFAFPKTGDKLPLHDHPKMEGFIKIIKGKLLVTSFSLLDFDEERKVREENGEEKNQRIRPAKFQGTHLLDETSPEVICLNSTTGNIHSIESLDGVGAFFDLLIPGYDQFDGAVPCTYYQCNEQNPTVGKIYWLQIIPDSTLMGELKLPIIPNLD</sequence>
<dbReference type="GO" id="GO:0005739">
    <property type="term" value="C:mitochondrion"/>
    <property type="evidence" value="ECO:0007669"/>
    <property type="project" value="TreeGrafter"/>
</dbReference>
<protein>
    <submittedName>
        <fullName evidence="5">2-aminoethanethiol dioxygenase</fullName>
    </submittedName>
</protein>
<dbReference type="Pfam" id="PF07847">
    <property type="entry name" value="PCO_ADO"/>
    <property type="match status" value="1"/>
</dbReference>
<evidence type="ECO:0000313" key="4">
    <source>
        <dbReference type="Proteomes" id="UP000887577"/>
    </source>
</evidence>
<dbReference type="InterPro" id="IPR012864">
    <property type="entry name" value="PCO/ADO"/>
</dbReference>
<reference evidence="5" key="1">
    <citation type="submission" date="2022-11" db="UniProtKB">
        <authorList>
            <consortium name="WormBaseParasite"/>
        </authorList>
    </citation>
    <scope>IDENTIFICATION</scope>
</reference>
<dbReference type="WBParaSite" id="PSU_v2.g7935.t1">
    <property type="protein sequence ID" value="PSU_v2.g7935.t1"/>
    <property type="gene ID" value="PSU_v2.g7935"/>
</dbReference>
<dbReference type="GO" id="GO:0046872">
    <property type="term" value="F:metal ion binding"/>
    <property type="evidence" value="ECO:0007669"/>
    <property type="project" value="UniProtKB-KW"/>
</dbReference>
<accession>A0A914ZCF7</accession>
<evidence type="ECO:0000256" key="2">
    <source>
        <dbReference type="ARBA" id="ARBA00023002"/>
    </source>
</evidence>
<dbReference type="Gene3D" id="2.60.120.10">
    <property type="entry name" value="Jelly Rolls"/>
    <property type="match status" value="1"/>
</dbReference>
<name>A0A914ZCF7_9BILA</name>
<evidence type="ECO:0000256" key="1">
    <source>
        <dbReference type="ARBA" id="ARBA00022723"/>
    </source>
</evidence>
<keyword evidence="4" id="KW-1185">Reference proteome</keyword>